<evidence type="ECO:0000313" key="3">
    <source>
        <dbReference type="Proteomes" id="UP001144280"/>
    </source>
</evidence>
<keyword evidence="3" id="KW-1185">Reference proteome</keyword>
<accession>A0ABQ5R9W3</accession>
<dbReference type="EMBL" id="BSDI01000074">
    <property type="protein sequence ID" value="GLI03003.1"/>
    <property type="molecule type" value="Genomic_DNA"/>
</dbReference>
<organism evidence="2 3">
    <name type="scientific">Phytohabitans aurantiacus</name>
    <dbReference type="NCBI Taxonomy" id="3016789"/>
    <lineage>
        <taxon>Bacteria</taxon>
        <taxon>Bacillati</taxon>
        <taxon>Actinomycetota</taxon>
        <taxon>Actinomycetes</taxon>
        <taxon>Micromonosporales</taxon>
        <taxon>Micromonosporaceae</taxon>
    </lineage>
</organism>
<evidence type="ECO:0000256" key="1">
    <source>
        <dbReference type="SAM" id="MobiDB-lite"/>
    </source>
</evidence>
<evidence type="ECO:0008006" key="4">
    <source>
        <dbReference type="Google" id="ProtNLM"/>
    </source>
</evidence>
<name>A0ABQ5R9W3_9ACTN</name>
<evidence type="ECO:0000313" key="2">
    <source>
        <dbReference type="EMBL" id="GLI03003.1"/>
    </source>
</evidence>
<dbReference type="Proteomes" id="UP001144280">
    <property type="component" value="Unassembled WGS sequence"/>
</dbReference>
<feature type="region of interest" description="Disordered" evidence="1">
    <location>
        <begin position="1"/>
        <end position="24"/>
    </location>
</feature>
<reference evidence="2" key="1">
    <citation type="submission" date="2022-12" db="EMBL/GenBank/DDBJ databases">
        <title>New Phytohabitans aurantiacus sp. RD004123 nov., an actinomycete isolated from soil.</title>
        <authorList>
            <person name="Triningsih D.W."/>
            <person name="Harunari E."/>
            <person name="Igarashi Y."/>
        </authorList>
    </citation>
    <scope>NUCLEOTIDE SEQUENCE</scope>
    <source>
        <strain evidence="2">RD004123</strain>
    </source>
</reference>
<sequence>MSVAEPDAGPGHDPATDPSTDPPAELIAHLAPRRQAMVRRLAALAEPTGRLRSYAAFAFWTLAGGGARRALDAAALTPAQRLAFLAAAHHADLTGGEPVTAASVAGLTALPVHHAQAALRRLARRGWLRTTVDGAGGVAAAYQMPAAAHAFVRDAVVEDPRLLGEPLIEVLTDRT</sequence>
<protein>
    <recommendedName>
        <fullName evidence="4">MarR family transcriptional regulator</fullName>
    </recommendedName>
</protein>
<gene>
    <name evidence="2" type="ORF">Pa4123_82810</name>
</gene>
<proteinExistence type="predicted"/>
<comment type="caution">
    <text evidence="2">The sequence shown here is derived from an EMBL/GenBank/DDBJ whole genome shotgun (WGS) entry which is preliminary data.</text>
</comment>